<proteinExistence type="inferred from homology"/>
<feature type="domain" description="Peptidase S33 tripeptidyl aminopeptidase-like C-terminal" evidence="6">
    <location>
        <begin position="449"/>
        <end position="554"/>
    </location>
</feature>
<dbReference type="SUPFAM" id="SSF53474">
    <property type="entry name" value="alpha/beta-Hydrolases"/>
    <property type="match status" value="1"/>
</dbReference>
<keyword evidence="2 5" id="KW-0732">Signal</keyword>
<evidence type="ECO:0000256" key="4">
    <source>
        <dbReference type="SAM" id="MobiDB-lite"/>
    </source>
</evidence>
<evidence type="ECO:0000313" key="8">
    <source>
        <dbReference type="Proteomes" id="UP000727056"/>
    </source>
</evidence>
<sequence length="555" mass="57124">MSARSTVGRGAALRAAAAVTAVVCVLTACSSPGDDSGDDDPEIAGLPSPSVAGEAAPLPGEDESAAPLPPLPADLLDQRPQWRACPAPTEAQGGGAAPGDRWQCADLTVPVDYADPGGRTLDLALVRARARGENRVGSLVLNFGGPGGSGVATLPRMEQRFTSLAGAFDLVSMDPRGVGDSEGVVCFAGEERDALLAGISRPDAAAGPGDGTAGGTAYLDGRLAFAERCAERAGDLLPHLTTANTARDLDVLREVLGEPRLHYYGASYGTKLGAVHAALFPDRVGRVVLDSVVDPSVDVVGRALGQTAGFQQALDAYLTDCLAAGDCPAGEDLDQAHRFLDTLFDSLAHRPLPAADGRLLTQNLAVTGVMGSLYSEGAWPRLTRALREVATEDRGELLLAAADRYNGRGPQGGYRNLHDANVAVNCADFASRPGLDTVREQRAAFEEASPVLGRFLVWDLLGCAGWPVVSERDQPAVAVDGAARTILLVAVTGDPATPYHGAERMREALGAGTAALLTLDGEGHGAYTSGNPCVTAAVDAHLLTGTTPADGTVCS</sequence>
<dbReference type="PANTHER" id="PTHR43248">
    <property type="entry name" value="2-SUCCINYL-6-HYDROXY-2,4-CYCLOHEXADIENE-1-CARBOXYLATE SYNTHASE"/>
    <property type="match status" value="1"/>
</dbReference>
<gene>
    <name evidence="7" type="ORF">HCN52_09120</name>
</gene>
<feature type="chain" id="PRO_5047308130" evidence="5">
    <location>
        <begin position="31"/>
        <end position="555"/>
    </location>
</feature>
<dbReference type="InterPro" id="IPR013595">
    <property type="entry name" value="Pept_S33_TAP-like_C"/>
</dbReference>
<dbReference type="Pfam" id="PF08386">
    <property type="entry name" value="Abhydrolase_4"/>
    <property type="match status" value="1"/>
</dbReference>
<dbReference type="GO" id="GO:0016787">
    <property type="term" value="F:hydrolase activity"/>
    <property type="evidence" value="ECO:0007669"/>
    <property type="project" value="UniProtKB-KW"/>
</dbReference>
<accession>A0ABX1C7F9</accession>
<protein>
    <submittedName>
        <fullName evidence="7">Alpha/beta hydrolase</fullName>
    </submittedName>
</protein>
<keyword evidence="8" id="KW-1185">Reference proteome</keyword>
<keyword evidence="3 7" id="KW-0378">Hydrolase</keyword>
<evidence type="ECO:0000256" key="3">
    <source>
        <dbReference type="ARBA" id="ARBA00022801"/>
    </source>
</evidence>
<name>A0ABX1C7F9_9ACTN</name>
<evidence type="ECO:0000256" key="2">
    <source>
        <dbReference type="ARBA" id="ARBA00022729"/>
    </source>
</evidence>
<dbReference type="RefSeq" id="WP_168087883.1">
    <property type="nucleotide sequence ID" value="NZ_BHZH01000153.1"/>
</dbReference>
<dbReference type="PANTHER" id="PTHR43248:SF29">
    <property type="entry name" value="TRIPEPTIDYL AMINOPEPTIDASE"/>
    <property type="match status" value="1"/>
</dbReference>
<reference evidence="7 8" key="1">
    <citation type="submission" date="2020-03" db="EMBL/GenBank/DDBJ databases">
        <title>Draft genome of Streptomyces sp. ventii, isolated from the Axial Seamount in the Pacific Ocean, and resequencing of the two type strains Streptomyces lonarensis strain NCL 716 and Streptomyces bohaiensis strain 11A07.</title>
        <authorList>
            <person name="Loughran R.M."/>
            <person name="Pfannmuller K.M."/>
            <person name="Wasson B.J."/>
            <person name="Deadmond M.C."/>
            <person name="Paddock B.E."/>
            <person name="Koyack M.J."/>
            <person name="Gallegos D.A."/>
            <person name="Mitchell E.A."/>
            <person name="Ushijima B."/>
            <person name="Saw J.H."/>
            <person name="Mcphail K.L."/>
            <person name="Videau P."/>
        </authorList>
    </citation>
    <scope>NUCLEOTIDE SEQUENCE [LARGE SCALE GENOMIC DNA]</scope>
    <source>
        <strain evidence="7 8">11A07</strain>
    </source>
</reference>
<dbReference type="EMBL" id="JAAVJC010000053">
    <property type="protein sequence ID" value="NJQ15104.1"/>
    <property type="molecule type" value="Genomic_DNA"/>
</dbReference>
<organism evidence="7 8">
    <name type="scientific">Streptomyces bohaiensis</name>
    <dbReference type="NCBI Taxonomy" id="1431344"/>
    <lineage>
        <taxon>Bacteria</taxon>
        <taxon>Bacillati</taxon>
        <taxon>Actinomycetota</taxon>
        <taxon>Actinomycetes</taxon>
        <taxon>Kitasatosporales</taxon>
        <taxon>Streptomycetaceae</taxon>
        <taxon>Streptomyces</taxon>
    </lineage>
</organism>
<dbReference type="InterPro" id="IPR029058">
    <property type="entry name" value="AB_hydrolase_fold"/>
</dbReference>
<dbReference type="PROSITE" id="PS51257">
    <property type="entry name" value="PROKAR_LIPOPROTEIN"/>
    <property type="match status" value="1"/>
</dbReference>
<evidence type="ECO:0000259" key="6">
    <source>
        <dbReference type="Pfam" id="PF08386"/>
    </source>
</evidence>
<feature type="signal peptide" evidence="5">
    <location>
        <begin position="1"/>
        <end position="30"/>
    </location>
</feature>
<comment type="similarity">
    <text evidence="1">Belongs to the peptidase S33 family.</text>
</comment>
<dbReference type="Gene3D" id="3.40.50.1820">
    <property type="entry name" value="alpha/beta hydrolase"/>
    <property type="match status" value="1"/>
</dbReference>
<feature type="region of interest" description="Disordered" evidence="4">
    <location>
        <begin position="30"/>
        <end position="76"/>
    </location>
</feature>
<dbReference type="Proteomes" id="UP000727056">
    <property type="component" value="Unassembled WGS sequence"/>
</dbReference>
<evidence type="ECO:0000256" key="5">
    <source>
        <dbReference type="SAM" id="SignalP"/>
    </source>
</evidence>
<evidence type="ECO:0000256" key="1">
    <source>
        <dbReference type="ARBA" id="ARBA00010088"/>
    </source>
</evidence>
<evidence type="ECO:0000313" key="7">
    <source>
        <dbReference type="EMBL" id="NJQ15104.1"/>
    </source>
</evidence>
<comment type="caution">
    <text evidence="7">The sequence shown here is derived from an EMBL/GenBank/DDBJ whole genome shotgun (WGS) entry which is preliminary data.</text>
</comment>
<dbReference type="InterPro" id="IPR051601">
    <property type="entry name" value="Serine_prot/Carboxylest_S33"/>
</dbReference>